<sequence length="80" mass="7946">MHDYLDLETQAFKDLAKGEKTASAMESQLTQLEKKIDDLLASVDDAGQQSAGPAAKGVNGDAAGSGSAPGPGIGAKDGGA</sequence>
<reference evidence="3" key="1">
    <citation type="submission" date="2017-03" db="EMBL/GenBank/DDBJ databases">
        <authorList>
            <person name="Sharma R."/>
            <person name="Thines M."/>
        </authorList>
    </citation>
    <scope>NUCLEOTIDE SEQUENCE [LARGE SCALE GENOMIC DNA]</scope>
</reference>
<organism evidence="2 3">
    <name type="scientific">Lasallia pustulata</name>
    <dbReference type="NCBI Taxonomy" id="136370"/>
    <lineage>
        <taxon>Eukaryota</taxon>
        <taxon>Fungi</taxon>
        <taxon>Dikarya</taxon>
        <taxon>Ascomycota</taxon>
        <taxon>Pezizomycotina</taxon>
        <taxon>Lecanoromycetes</taxon>
        <taxon>OSLEUM clade</taxon>
        <taxon>Umbilicariomycetidae</taxon>
        <taxon>Umbilicariales</taxon>
        <taxon>Umbilicariaceae</taxon>
        <taxon>Lasallia</taxon>
    </lineage>
</organism>
<feature type="compositionally biased region" description="Gly residues" evidence="1">
    <location>
        <begin position="67"/>
        <end position="80"/>
    </location>
</feature>
<name>A0A1W5D234_9LECA</name>
<protein>
    <submittedName>
        <fullName evidence="2">Uncharacterized protein</fullName>
    </submittedName>
</protein>
<evidence type="ECO:0000313" key="3">
    <source>
        <dbReference type="Proteomes" id="UP000192927"/>
    </source>
</evidence>
<accession>A0A1W5D234</accession>
<dbReference type="AlphaFoldDB" id="A0A1W5D234"/>
<proteinExistence type="predicted"/>
<evidence type="ECO:0000313" key="2">
    <source>
        <dbReference type="EMBL" id="SLM36939.1"/>
    </source>
</evidence>
<dbReference type="EMBL" id="FWEW01001411">
    <property type="protein sequence ID" value="SLM36939.1"/>
    <property type="molecule type" value="Genomic_DNA"/>
</dbReference>
<dbReference type="Proteomes" id="UP000192927">
    <property type="component" value="Unassembled WGS sequence"/>
</dbReference>
<keyword evidence="3" id="KW-1185">Reference proteome</keyword>
<evidence type="ECO:0000256" key="1">
    <source>
        <dbReference type="SAM" id="MobiDB-lite"/>
    </source>
</evidence>
<feature type="region of interest" description="Disordered" evidence="1">
    <location>
        <begin position="43"/>
        <end position="80"/>
    </location>
</feature>